<evidence type="ECO:0000313" key="5">
    <source>
        <dbReference type="Proteomes" id="UP000727407"/>
    </source>
</evidence>
<evidence type="ECO:0000313" key="4">
    <source>
        <dbReference type="EMBL" id="KAF5897142.1"/>
    </source>
</evidence>
<sequence length="120" mass="12613">MENNLPPPYPGPADSKAEAAYPPLPVAQDAMYPPPPKYSATEVQPGAMIMQPIVAGGQPAPVIQTQPAVMVVSSVVVQPPLADVPVPMKCTFCQQSIVTMTTPTNGLLVWSIFGVLLIFG</sequence>
<keyword evidence="2" id="KW-0472">Membrane</keyword>
<evidence type="ECO:0000259" key="3">
    <source>
        <dbReference type="Pfam" id="PF10601"/>
    </source>
</evidence>
<proteinExistence type="predicted"/>
<feature type="domain" description="LITAF" evidence="3">
    <location>
        <begin position="84"/>
        <end position="120"/>
    </location>
</feature>
<dbReference type="InterPro" id="IPR006629">
    <property type="entry name" value="LITAF"/>
</dbReference>
<accession>A0A8J4UKU9</accession>
<keyword evidence="2" id="KW-1133">Transmembrane helix</keyword>
<gene>
    <name evidence="4" type="ORF">DAT39_013174</name>
</gene>
<dbReference type="EMBL" id="QNUK01000248">
    <property type="protein sequence ID" value="KAF5897142.1"/>
    <property type="molecule type" value="Genomic_DNA"/>
</dbReference>
<organism evidence="4 5">
    <name type="scientific">Clarias magur</name>
    <name type="common">Asian catfish</name>
    <name type="synonym">Macropteronotus magur</name>
    <dbReference type="NCBI Taxonomy" id="1594786"/>
    <lineage>
        <taxon>Eukaryota</taxon>
        <taxon>Metazoa</taxon>
        <taxon>Chordata</taxon>
        <taxon>Craniata</taxon>
        <taxon>Vertebrata</taxon>
        <taxon>Euteleostomi</taxon>
        <taxon>Actinopterygii</taxon>
        <taxon>Neopterygii</taxon>
        <taxon>Teleostei</taxon>
        <taxon>Ostariophysi</taxon>
        <taxon>Siluriformes</taxon>
        <taxon>Clariidae</taxon>
        <taxon>Clarias</taxon>
    </lineage>
</organism>
<dbReference type="Proteomes" id="UP000727407">
    <property type="component" value="Unassembled WGS sequence"/>
</dbReference>
<comment type="caution">
    <text evidence="4">The sequence shown here is derived from an EMBL/GenBank/DDBJ whole genome shotgun (WGS) entry which is preliminary data.</text>
</comment>
<dbReference type="Pfam" id="PF10601">
    <property type="entry name" value="zf-LITAF-like"/>
    <property type="match status" value="1"/>
</dbReference>
<feature type="region of interest" description="Disordered" evidence="1">
    <location>
        <begin position="1"/>
        <end position="20"/>
    </location>
</feature>
<dbReference type="AlphaFoldDB" id="A0A8J4UKU9"/>
<feature type="non-terminal residue" evidence="4">
    <location>
        <position position="1"/>
    </location>
</feature>
<evidence type="ECO:0000256" key="1">
    <source>
        <dbReference type="SAM" id="MobiDB-lite"/>
    </source>
</evidence>
<dbReference type="OrthoDB" id="4713066at2759"/>
<feature type="transmembrane region" description="Helical" evidence="2">
    <location>
        <begin position="97"/>
        <end position="119"/>
    </location>
</feature>
<keyword evidence="2" id="KW-0812">Transmembrane</keyword>
<feature type="compositionally biased region" description="Pro residues" evidence="1">
    <location>
        <begin position="1"/>
        <end position="11"/>
    </location>
</feature>
<reference evidence="4" key="1">
    <citation type="submission" date="2020-07" db="EMBL/GenBank/DDBJ databases">
        <title>Clarias magur genome sequencing, assembly and annotation.</title>
        <authorList>
            <person name="Kushwaha B."/>
            <person name="Kumar R."/>
            <person name="Das P."/>
            <person name="Joshi C.G."/>
            <person name="Kumar D."/>
            <person name="Nagpure N.S."/>
            <person name="Pandey M."/>
            <person name="Agarwal S."/>
            <person name="Srivastava S."/>
            <person name="Singh M."/>
            <person name="Sahoo L."/>
            <person name="Jayasankar P."/>
            <person name="Meher P.K."/>
            <person name="Koringa P.G."/>
            <person name="Iquebal M.A."/>
            <person name="Das S.P."/>
            <person name="Bit A."/>
            <person name="Patnaik S."/>
            <person name="Patel N."/>
            <person name="Shah T.M."/>
            <person name="Hinsu A."/>
            <person name="Jena J.K."/>
        </authorList>
    </citation>
    <scope>NUCLEOTIDE SEQUENCE</scope>
    <source>
        <strain evidence="4">CIFAMagur01</strain>
        <tissue evidence="4">Testis</tissue>
    </source>
</reference>
<keyword evidence="5" id="KW-1185">Reference proteome</keyword>
<evidence type="ECO:0000256" key="2">
    <source>
        <dbReference type="SAM" id="Phobius"/>
    </source>
</evidence>
<protein>
    <submittedName>
        <fullName evidence="4">Lipopolysaccharide-induced tumor necrosis factor-alpha factor</fullName>
    </submittedName>
</protein>
<name>A0A8J4UKU9_CLAMG</name>